<keyword evidence="6 9" id="KW-0732">Signal</keyword>
<keyword evidence="11" id="KW-1185">Reference proteome</keyword>
<evidence type="ECO:0000313" key="11">
    <source>
        <dbReference type="Proteomes" id="UP000596427"/>
    </source>
</evidence>
<dbReference type="Pfam" id="PF13416">
    <property type="entry name" value="SBP_bac_8"/>
    <property type="match status" value="1"/>
</dbReference>
<dbReference type="RefSeq" id="WP_203191979.1">
    <property type="nucleotide sequence ID" value="NZ_CP063362.1"/>
</dbReference>
<comment type="function">
    <text evidence="8">Part of the ABC transporter complex UgpBAEC involved in sn-glycerol-3-phosphate (G3P) import. Binds G3P.</text>
</comment>
<feature type="chain" id="PRO_5037929779" description="sn-glycerol-3-phosphate-binding periplasmic protein UgpB" evidence="9">
    <location>
        <begin position="25"/>
        <end position="447"/>
    </location>
</feature>
<evidence type="ECO:0000313" key="10">
    <source>
        <dbReference type="EMBL" id="QRG05113.1"/>
    </source>
</evidence>
<keyword evidence="7" id="KW-0574">Periplasm</keyword>
<dbReference type="GO" id="GO:0042597">
    <property type="term" value="C:periplasmic space"/>
    <property type="evidence" value="ECO:0007669"/>
    <property type="project" value="UniProtKB-SubCell"/>
</dbReference>
<evidence type="ECO:0000256" key="5">
    <source>
        <dbReference type="ARBA" id="ARBA00022448"/>
    </source>
</evidence>
<dbReference type="InterPro" id="IPR050490">
    <property type="entry name" value="Bact_solute-bd_prot1"/>
</dbReference>
<evidence type="ECO:0000256" key="8">
    <source>
        <dbReference type="ARBA" id="ARBA00034473"/>
    </source>
</evidence>
<evidence type="ECO:0000256" key="9">
    <source>
        <dbReference type="SAM" id="SignalP"/>
    </source>
</evidence>
<dbReference type="PANTHER" id="PTHR43649">
    <property type="entry name" value="ARABINOSE-BINDING PROTEIN-RELATED"/>
    <property type="match status" value="1"/>
</dbReference>
<dbReference type="InterPro" id="IPR006059">
    <property type="entry name" value="SBP"/>
</dbReference>
<organism evidence="10 11">
    <name type="scientific">Xanthobacter dioxanivorans</name>
    <dbReference type="NCBI Taxonomy" id="2528964"/>
    <lineage>
        <taxon>Bacteria</taxon>
        <taxon>Pseudomonadati</taxon>
        <taxon>Pseudomonadota</taxon>
        <taxon>Alphaproteobacteria</taxon>
        <taxon>Hyphomicrobiales</taxon>
        <taxon>Xanthobacteraceae</taxon>
        <taxon>Xanthobacter</taxon>
    </lineage>
</organism>
<comment type="subunit">
    <text evidence="3">The complex is composed of two ATP-binding proteins (UgpC), two transmembrane proteins (UgpA and UgpE) and a solute-binding protein (UgpB).</text>
</comment>
<dbReference type="AlphaFoldDB" id="A0A974PK87"/>
<keyword evidence="5" id="KW-0813">Transport</keyword>
<comment type="subcellular location">
    <subcellularLocation>
        <location evidence="1">Periplasm</location>
    </subcellularLocation>
</comment>
<dbReference type="KEGG" id="xdi:EZH22_18515"/>
<dbReference type="EMBL" id="CP063362">
    <property type="protein sequence ID" value="QRG05113.1"/>
    <property type="molecule type" value="Genomic_DNA"/>
</dbReference>
<evidence type="ECO:0000256" key="4">
    <source>
        <dbReference type="ARBA" id="ARBA00017470"/>
    </source>
</evidence>
<dbReference type="SUPFAM" id="SSF53850">
    <property type="entry name" value="Periplasmic binding protein-like II"/>
    <property type="match status" value="1"/>
</dbReference>
<evidence type="ECO:0000256" key="2">
    <source>
        <dbReference type="ARBA" id="ARBA00008520"/>
    </source>
</evidence>
<reference evidence="10 11" key="1">
    <citation type="submission" date="2020-10" db="EMBL/GenBank/DDBJ databases">
        <title>Degradation of 1,4-Dioxane by Xanthobacter sp. YN2, via a Novel Group-2 Soluble Di-Iron Monooxygenase.</title>
        <authorList>
            <person name="Ma F."/>
            <person name="Wang Y."/>
            <person name="Yang J."/>
            <person name="Guo H."/>
            <person name="Su D."/>
            <person name="Yu L."/>
        </authorList>
    </citation>
    <scope>NUCLEOTIDE SEQUENCE [LARGE SCALE GENOMIC DNA]</scope>
    <source>
        <strain evidence="10 11">YN2</strain>
    </source>
</reference>
<dbReference type="NCBIfam" id="NF008211">
    <property type="entry name" value="PRK10974.1"/>
    <property type="match status" value="1"/>
</dbReference>
<sequence length="447" mass="48185">MARISSAFLSRSGALATLSLAVLAATLAEPAAAQTQVQWWHAMSGPLGEKLEKLATDFNASQSEYKIVPVYKGTYPEAMTGAIAAFRARQHPAIVQVFEVGTATMMAAKGAIYPTYKLMADAGEPFDPKAYLPAVTGYYTDTAGNMLSFPFNSSTPILYVNKDLFRKAGLDPEAAPKTWPQMEAAAKTLQAAGVACGFTTQWPSWVNLENLSAWHNVPIGTLENGLGGFGTTLTINNPLTVKHWGALADWQKTKVFDYGGRQSKADPKFFSGECAMSIGSSAARAGVLANSRFEVGYGMMPYWPDVPGAPQNAIIGGATLWVLTGRPAAEYKGVAKFFGFLSQPEVQAWWHQNTGYLPITQAAYDLSKAQGFYEKNPGTDVSIRQMTLNPPTANSKGLRFGNFVQVRDVIEEELEATLAGQKTPEAALAAAEKRGNELLRAFEKANP</sequence>
<name>A0A974PK87_9HYPH</name>
<dbReference type="PANTHER" id="PTHR43649:SF31">
    <property type="entry name" value="SN-GLYCEROL-3-PHOSPHATE-BINDING PERIPLASMIC PROTEIN UGPB"/>
    <property type="match status" value="1"/>
</dbReference>
<evidence type="ECO:0000256" key="1">
    <source>
        <dbReference type="ARBA" id="ARBA00004418"/>
    </source>
</evidence>
<comment type="similarity">
    <text evidence="2">Belongs to the bacterial solute-binding protein 1 family.</text>
</comment>
<accession>A0A974PK87</accession>
<proteinExistence type="inferred from homology"/>
<feature type="signal peptide" evidence="9">
    <location>
        <begin position="1"/>
        <end position="24"/>
    </location>
</feature>
<dbReference type="CDD" id="cd14748">
    <property type="entry name" value="PBP2_UgpB"/>
    <property type="match status" value="1"/>
</dbReference>
<evidence type="ECO:0000256" key="6">
    <source>
        <dbReference type="ARBA" id="ARBA00022729"/>
    </source>
</evidence>
<dbReference type="Gene3D" id="3.40.190.10">
    <property type="entry name" value="Periplasmic binding protein-like II"/>
    <property type="match status" value="2"/>
</dbReference>
<dbReference type="Proteomes" id="UP000596427">
    <property type="component" value="Chromosome"/>
</dbReference>
<gene>
    <name evidence="10" type="primary">ugpB</name>
    <name evidence="10" type="ORF">EZH22_18515</name>
</gene>
<evidence type="ECO:0000256" key="3">
    <source>
        <dbReference type="ARBA" id="ARBA00011557"/>
    </source>
</evidence>
<protein>
    <recommendedName>
        <fullName evidence="4">sn-glycerol-3-phosphate-binding periplasmic protein UgpB</fullName>
    </recommendedName>
</protein>
<evidence type="ECO:0000256" key="7">
    <source>
        <dbReference type="ARBA" id="ARBA00022764"/>
    </source>
</evidence>